<dbReference type="Proteomes" id="UP000324351">
    <property type="component" value="Unassembled WGS sequence"/>
</dbReference>
<evidence type="ECO:0000256" key="1">
    <source>
        <dbReference type="SAM" id="Phobius"/>
    </source>
</evidence>
<reference evidence="2 3" key="1">
    <citation type="submission" date="2019-09" db="EMBL/GenBank/DDBJ databases">
        <title>Nocardioides panacisoli sp. nov., isolated from the soil of a ginseng field.</title>
        <authorList>
            <person name="Cho C."/>
        </authorList>
    </citation>
    <scope>NUCLEOTIDE SEQUENCE [LARGE SCALE GENOMIC DNA]</scope>
    <source>
        <strain evidence="2 3">BN140041</strain>
    </source>
</reference>
<feature type="transmembrane region" description="Helical" evidence="1">
    <location>
        <begin position="156"/>
        <end position="178"/>
    </location>
</feature>
<feature type="transmembrane region" description="Helical" evidence="1">
    <location>
        <begin position="85"/>
        <end position="103"/>
    </location>
</feature>
<evidence type="ECO:0000313" key="3">
    <source>
        <dbReference type="Proteomes" id="UP000324351"/>
    </source>
</evidence>
<reference evidence="2 3" key="2">
    <citation type="submission" date="2019-09" db="EMBL/GenBank/DDBJ databases">
        <authorList>
            <person name="Jin C."/>
        </authorList>
    </citation>
    <scope>NUCLEOTIDE SEQUENCE [LARGE SCALE GENOMIC DNA]</scope>
    <source>
        <strain evidence="2 3">BN140041</strain>
    </source>
</reference>
<evidence type="ECO:0000313" key="2">
    <source>
        <dbReference type="EMBL" id="KAA1427540.1"/>
    </source>
</evidence>
<accession>A0A5B1M722</accession>
<keyword evidence="1" id="KW-0472">Membrane</keyword>
<gene>
    <name evidence="2" type="ORF">F0U47_08760</name>
</gene>
<feature type="transmembrane region" description="Helical" evidence="1">
    <location>
        <begin position="198"/>
        <end position="216"/>
    </location>
</feature>
<dbReference type="EMBL" id="VUJW01000003">
    <property type="protein sequence ID" value="KAA1427540.1"/>
    <property type="molecule type" value="Genomic_DNA"/>
</dbReference>
<organism evidence="2 3">
    <name type="scientific">Nocardioides antri</name>
    <dbReference type="NCBI Taxonomy" id="2607659"/>
    <lineage>
        <taxon>Bacteria</taxon>
        <taxon>Bacillati</taxon>
        <taxon>Actinomycetota</taxon>
        <taxon>Actinomycetes</taxon>
        <taxon>Propionibacteriales</taxon>
        <taxon>Nocardioidaceae</taxon>
        <taxon>Nocardioides</taxon>
    </lineage>
</organism>
<dbReference type="AlphaFoldDB" id="A0A5B1M722"/>
<protein>
    <submittedName>
        <fullName evidence="2">Uncharacterized protein</fullName>
    </submittedName>
</protein>
<sequence length="248" mass="26827">MLSFPLLRWLWTSAAVLVVGHVVTLVLDVQFGVRRDISVPRQFDLNAEGNLAAWYVSFLLLCCALMTLAVAAHAREQGAPLAHRWVALAGLIGVMAIDETAQLHDMLTGPLRRGLEIDFGLFYFAWLLPAVAFLAFCAWYFAPVALSLPAAVYRRLIAAVAVYFGGAIFVEMLSGYAVESGRKSTPYLTVLTIEETCEIVGLLLVVGALFTLLRTVQPRTVVQLSGSGTVGLAPAPSLTPEQPAQQLP</sequence>
<keyword evidence="3" id="KW-1185">Reference proteome</keyword>
<feature type="transmembrane region" description="Helical" evidence="1">
    <location>
        <begin position="52"/>
        <end position="73"/>
    </location>
</feature>
<name>A0A5B1M722_9ACTN</name>
<feature type="transmembrane region" description="Helical" evidence="1">
    <location>
        <begin position="123"/>
        <end position="144"/>
    </location>
</feature>
<keyword evidence="1" id="KW-1133">Transmembrane helix</keyword>
<feature type="transmembrane region" description="Helical" evidence="1">
    <location>
        <begin position="9"/>
        <end position="32"/>
    </location>
</feature>
<keyword evidence="1" id="KW-0812">Transmembrane</keyword>
<proteinExistence type="predicted"/>
<dbReference type="RefSeq" id="WP_149749904.1">
    <property type="nucleotide sequence ID" value="NZ_VUJW01000003.1"/>
</dbReference>
<comment type="caution">
    <text evidence="2">The sequence shown here is derived from an EMBL/GenBank/DDBJ whole genome shotgun (WGS) entry which is preliminary data.</text>
</comment>